<organism evidence="1">
    <name type="scientific">marine sediment metagenome</name>
    <dbReference type="NCBI Taxonomy" id="412755"/>
    <lineage>
        <taxon>unclassified sequences</taxon>
        <taxon>metagenomes</taxon>
        <taxon>ecological metagenomes</taxon>
    </lineage>
</organism>
<gene>
    <name evidence="1" type="ORF">LCGC14_1528170</name>
</gene>
<accession>A0A0F9IWN5</accession>
<sequence length="148" mass="15564">MNMIQYVAALGARPPGADASLNGTHATFHARVKAGACCAGVRLETDGVEYAQAADCAAQGDALAPHWRLRGANSDFWVRLTFNSGDALDAASDSAGVWHVLTSSRFFFLNEASVGTKTCNITLEIALDSGGVSITANKDYDISAQRVI</sequence>
<reference evidence="1" key="1">
    <citation type="journal article" date="2015" name="Nature">
        <title>Complex archaea that bridge the gap between prokaryotes and eukaryotes.</title>
        <authorList>
            <person name="Spang A."/>
            <person name="Saw J.H."/>
            <person name="Jorgensen S.L."/>
            <person name="Zaremba-Niedzwiedzka K."/>
            <person name="Martijn J."/>
            <person name="Lind A.E."/>
            <person name="van Eijk R."/>
            <person name="Schleper C."/>
            <person name="Guy L."/>
            <person name="Ettema T.J."/>
        </authorList>
    </citation>
    <scope>NUCLEOTIDE SEQUENCE</scope>
</reference>
<proteinExistence type="predicted"/>
<name>A0A0F9IWN5_9ZZZZ</name>
<dbReference type="AlphaFoldDB" id="A0A0F9IWN5"/>
<protein>
    <submittedName>
        <fullName evidence="1">Uncharacterized protein</fullName>
    </submittedName>
</protein>
<dbReference type="EMBL" id="LAZR01011418">
    <property type="protein sequence ID" value="KKM61789.1"/>
    <property type="molecule type" value="Genomic_DNA"/>
</dbReference>
<comment type="caution">
    <text evidence="1">The sequence shown here is derived from an EMBL/GenBank/DDBJ whole genome shotgun (WGS) entry which is preliminary data.</text>
</comment>
<evidence type="ECO:0000313" key="1">
    <source>
        <dbReference type="EMBL" id="KKM61789.1"/>
    </source>
</evidence>